<dbReference type="KEGG" id="fae:FAES_2026"/>
<evidence type="ECO:0000256" key="4">
    <source>
        <dbReference type="SAM" id="SignalP"/>
    </source>
</evidence>
<protein>
    <submittedName>
        <fullName evidence="6">TonB-dependent receptor</fullName>
    </submittedName>
</protein>
<name>I0K7D2_9BACT</name>
<dbReference type="OrthoDB" id="905812at2"/>
<dbReference type="RefSeq" id="WP_015331134.1">
    <property type="nucleotide sequence ID" value="NC_020054.1"/>
</dbReference>
<evidence type="ECO:0000313" key="7">
    <source>
        <dbReference type="Proteomes" id="UP000011058"/>
    </source>
</evidence>
<dbReference type="PATRIC" id="fig|1166018.3.peg.3772"/>
<feature type="chain" id="PRO_5003631110" evidence="4">
    <location>
        <begin position="24"/>
        <end position="807"/>
    </location>
</feature>
<accession>I0K7D2</accession>
<dbReference type="GO" id="GO:0009279">
    <property type="term" value="C:cell outer membrane"/>
    <property type="evidence" value="ECO:0007669"/>
    <property type="project" value="UniProtKB-SubCell"/>
</dbReference>
<keyword evidence="2" id="KW-0472">Membrane</keyword>
<dbReference type="Gene3D" id="2.60.40.1120">
    <property type="entry name" value="Carboxypeptidase-like, regulatory domain"/>
    <property type="match status" value="1"/>
</dbReference>
<dbReference type="InterPro" id="IPR041700">
    <property type="entry name" value="OMP_b-brl_3"/>
</dbReference>
<proteinExistence type="predicted"/>
<keyword evidence="7" id="KW-1185">Reference proteome</keyword>
<feature type="domain" description="Outer membrane protein beta-barrel" evidence="5">
    <location>
        <begin position="380"/>
        <end position="778"/>
    </location>
</feature>
<reference evidence="6 7" key="1">
    <citation type="journal article" date="2012" name="J. Bacteriol.">
        <title>Genome Sequence of Fibrella aestuarina BUZ 2T, a Filamentous Marine Bacterium.</title>
        <authorList>
            <person name="Filippini M."/>
            <person name="Qi W."/>
            <person name="Blom J."/>
            <person name="Goesmann A."/>
            <person name="Smits T.H."/>
            <person name="Bagheri H.C."/>
        </authorList>
    </citation>
    <scope>NUCLEOTIDE SEQUENCE [LARGE SCALE GENOMIC DNA]</scope>
    <source>
        <strain evidence="7">BUZ 2T</strain>
    </source>
</reference>
<dbReference type="Pfam" id="PF13620">
    <property type="entry name" value="CarboxypepD_reg"/>
    <property type="match status" value="1"/>
</dbReference>
<dbReference type="EMBL" id="HE796683">
    <property type="protein sequence ID" value="CCH00035.1"/>
    <property type="molecule type" value="Genomic_DNA"/>
</dbReference>
<keyword evidence="4" id="KW-0732">Signal</keyword>
<dbReference type="InterPro" id="IPR036942">
    <property type="entry name" value="Beta-barrel_TonB_sf"/>
</dbReference>
<dbReference type="eggNOG" id="COG4771">
    <property type="taxonomic scope" value="Bacteria"/>
</dbReference>
<evidence type="ECO:0000256" key="3">
    <source>
        <dbReference type="ARBA" id="ARBA00023237"/>
    </source>
</evidence>
<dbReference type="InterPro" id="IPR008969">
    <property type="entry name" value="CarboxyPept-like_regulatory"/>
</dbReference>
<keyword evidence="6" id="KW-0675">Receptor</keyword>
<dbReference type="SUPFAM" id="SSF56935">
    <property type="entry name" value="Porins"/>
    <property type="match status" value="1"/>
</dbReference>
<dbReference type="InterPro" id="IPR037066">
    <property type="entry name" value="Plug_dom_sf"/>
</dbReference>
<comment type="subcellular location">
    <subcellularLocation>
        <location evidence="1">Cell outer membrane</location>
    </subcellularLocation>
</comment>
<dbReference type="PANTHER" id="PTHR40980">
    <property type="entry name" value="PLUG DOMAIN-CONTAINING PROTEIN"/>
    <property type="match status" value="1"/>
</dbReference>
<dbReference type="Gene3D" id="2.170.130.10">
    <property type="entry name" value="TonB-dependent receptor, plug domain"/>
    <property type="match status" value="1"/>
</dbReference>
<dbReference type="STRING" id="1166018.FAES_2026"/>
<evidence type="ECO:0000313" key="6">
    <source>
        <dbReference type="EMBL" id="CCH00035.1"/>
    </source>
</evidence>
<sequence length="807" mass="89796">MTKPLHWLLGLSLALGLPMLTLAQSDSLSRITGQVIDEYKRPLELATVVLQRAADSVEVGAGYTEADGSFVFSKPAGTYRLVVSVVGYRRQTIALPTTLAGQTTNVPTVALIPDVKQLQEVKVVDQKPFIEQLNDKLVLNVGNNLAVSGGSALDALEKAPGIQVINDRISLAGRTGVAIYIDGKPSAHTDMTQLLRDIPSSTIDRIELISQPGARYDAAGSAGIINVVLKKSDRQGTHVLLTGSVGYGTYAKSSGGLSFNHRTGPINLFGTYSYSYRKTFNQNTFERDLVENGVPFVLRQQTYEPRTTQGSTFRLGADWSLGKRSLLGVLLNGLDSEGDANGQTDTDATTPGQTQNLLKTRNQTDRRWQNLTANLNYKLTLNDRGHELTVDADMARYNLRNHSLLTTQRLADTLPVSQAIRNNLPTTVNYKAVKLDYVRPLPNSYKLEMGFKLSGTLIDSDLAAEVQVAEQWQPDRSRSNQFTYSEDVRAGYVTMHKNWKRADLQVGLRTEYTDTEGVSGTLNQRNSRQYWQWFPSVFFNQALTSILGVSVSYSRRIDRPGYQDLNPFVYYIDPYTYQRGNPNLVPQLTNNWKATLTYQKLPLFSVGYSVTNNVITQVTEQDPNSRAAFSTMANLDEQHNAYATLNFPLSFAKWLSGYGSLTGFRNSYTSTYLDGLYADARWSYTAFATATAKVGSRLSVELSGSYQGPGVLGLVRYNGYGVVNMGMQYSLANEQTKLRLSANDLFYGSRIVGTVNYQQMNLRIFSLWESRQYRLTLTHAFGNTKLKSSRKRTTTADDERSRVKLEQ</sequence>
<dbReference type="HOGENOM" id="CLU_017617_1_0_10"/>
<dbReference type="SUPFAM" id="SSF49464">
    <property type="entry name" value="Carboxypeptidase regulatory domain-like"/>
    <property type="match status" value="1"/>
</dbReference>
<keyword evidence="3" id="KW-0998">Cell outer membrane</keyword>
<gene>
    <name evidence="6" type="ORF">FAES_2026</name>
</gene>
<evidence type="ECO:0000259" key="5">
    <source>
        <dbReference type="Pfam" id="PF14905"/>
    </source>
</evidence>
<dbReference type="Pfam" id="PF14905">
    <property type="entry name" value="OMP_b-brl_3"/>
    <property type="match status" value="1"/>
</dbReference>
<organism evidence="6 7">
    <name type="scientific">Fibrella aestuarina BUZ 2</name>
    <dbReference type="NCBI Taxonomy" id="1166018"/>
    <lineage>
        <taxon>Bacteria</taxon>
        <taxon>Pseudomonadati</taxon>
        <taxon>Bacteroidota</taxon>
        <taxon>Cytophagia</taxon>
        <taxon>Cytophagales</taxon>
        <taxon>Spirosomataceae</taxon>
        <taxon>Fibrella</taxon>
    </lineage>
</organism>
<dbReference type="PANTHER" id="PTHR40980:SF4">
    <property type="entry name" value="TONB-DEPENDENT RECEPTOR-LIKE BETA-BARREL DOMAIN-CONTAINING PROTEIN"/>
    <property type="match status" value="1"/>
</dbReference>
<evidence type="ECO:0000256" key="1">
    <source>
        <dbReference type="ARBA" id="ARBA00004442"/>
    </source>
</evidence>
<dbReference type="Gene3D" id="2.40.170.20">
    <property type="entry name" value="TonB-dependent receptor, beta-barrel domain"/>
    <property type="match status" value="1"/>
</dbReference>
<evidence type="ECO:0000256" key="2">
    <source>
        <dbReference type="ARBA" id="ARBA00023136"/>
    </source>
</evidence>
<feature type="signal peptide" evidence="4">
    <location>
        <begin position="1"/>
        <end position="23"/>
    </location>
</feature>
<dbReference type="AlphaFoldDB" id="I0K7D2"/>
<dbReference type="Proteomes" id="UP000011058">
    <property type="component" value="Chromosome"/>
</dbReference>